<sequence length="156" mass="17322">MGPTIRAACVALFLLPAPALAQTLVDATDPERIIGLLRGFGSAILESDSVGDPMIVGRIDGTRYLVLFYGCDDGGTGCRAIQFRAAWETDGEYALSDLNAWNRDKRFGKAYLDDVDDPVLEMDVNLYDSVTTRNLEDTIDWWQIVLADFKRNVLKQ</sequence>
<name>A0A4P6UZ85_9HYPH</name>
<dbReference type="OrthoDB" id="33037at2"/>
<dbReference type="KEGG" id="rpod:E0E05_02365"/>
<dbReference type="CDD" id="cd17511">
    <property type="entry name" value="YbjN_AmyR-like"/>
    <property type="match status" value="1"/>
</dbReference>
<dbReference type="RefSeq" id="WP_131615247.1">
    <property type="nucleotide sequence ID" value="NZ_JAVJRY010000034.1"/>
</dbReference>
<evidence type="ECO:0000313" key="2">
    <source>
        <dbReference type="EMBL" id="QBK29536.1"/>
    </source>
</evidence>
<evidence type="ECO:0000256" key="1">
    <source>
        <dbReference type="SAM" id="SignalP"/>
    </source>
</evidence>
<feature type="chain" id="PRO_5020705506" evidence="1">
    <location>
        <begin position="22"/>
        <end position="156"/>
    </location>
</feature>
<proteinExistence type="predicted"/>
<keyword evidence="1" id="KW-0732">Signal</keyword>
<feature type="signal peptide" evidence="1">
    <location>
        <begin position="1"/>
        <end position="21"/>
    </location>
</feature>
<dbReference type="Pfam" id="PF10722">
    <property type="entry name" value="YbjN"/>
    <property type="match status" value="1"/>
</dbReference>
<dbReference type="InterPro" id="IPR019660">
    <property type="entry name" value="Put_sensory_transdc_reg_YbjN"/>
</dbReference>
<dbReference type="Proteomes" id="UP000293719">
    <property type="component" value="Chromosome"/>
</dbReference>
<keyword evidence="3" id="KW-1185">Reference proteome</keyword>
<dbReference type="AlphaFoldDB" id="A0A4P6UZ85"/>
<evidence type="ECO:0000313" key="3">
    <source>
        <dbReference type="Proteomes" id="UP000293719"/>
    </source>
</evidence>
<gene>
    <name evidence="2" type="ORF">E0E05_02365</name>
</gene>
<dbReference type="EMBL" id="CP036532">
    <property type="protein sequence ID" value="QBK29536.1"/>
    <property type="molecule type" value="Genomic_DNA"/>
</dbReference>
<accession>A0A4P6UZ85</accession>
<organism evidence="2 3">
    <name type="scientific">Roseitalea porphyridii</name>
    <dbReference type="NCBI Taxonomy" id="1852022"/>
    <lineage>
        <taxon>Bacteria</taxon>
        <taxon>Pseudomonadati</taxon>
        <taxon>Pseudomonadota</taxon>
        <taxon>Alphaproteobacteria</taxon>
        <taxon>Hyphomicrobiales</taxon>
        <taxon>Ahrensiaceae</taxon>
        <taxon>Roseitalea</taxon>
    </lineage>
</organism>
<protein>
    <submittedName>
        <fullName evidence="2">YbjN domain-containing protein</fullName>
    </submittedName>
</protein>
<reference evidence="2 3" key="1">
    <citation type="journal article" date="2017" name="Int. J. Syst. Evol. Microbiol.">
        <title>Roseitalea porphyridii gen. nov., sp. nov., isolated from a red alga, and reclassification of Hoeflea suaedae Chung et al. 2013 as Pseudohoeflea suaedae gen. nov., comb. nov.</title>
        <authorList>
            <person name="Hyeon J.W."/>
            <person name="Jeong S.E."/>
            <person name="Baek K."/>
            <person name="Jeon C.O."/>
        </authorList>
    </citation>
    <scope>NUCLEOTIDE SEQUENCE [LARGE SCALE GENOMIC DNA]</scope>
    <source>
        <strain evidence="2 3">MA7-20</strain>
    </source>
</reference>